<accession>A0A0D6B0G4</accession>
<dbReference type="InterPro" id="IPR017871">
    <property type="entry name" value="ABC_transporter-like_CS"/>
</dbReference>
<dbReference type="Pfam" id="PF00005">
    <property type="entry name" value="ABC_tran"/>
    <property type="match status" value="1"/>
</dbReference>
<dbReference type="PANTHER" id="PTHR43394">
    <property type="entry name" value="ATP-DEPENDENT PERMEASE MDL1, MITOCHONDRIAL"/>
    <property type="match status" value="1"/>
</dbReference>
<dbReference type="GO" id="GO:0015421">
    <property type="term" value="F:ABC-type oligopeptide transporter activity"/>
    <property type="evidence" value="ECO:0007669"/>
    <property type="project" value="TreeGrafter"/>
</dbReference>
<evidence type="ECO:0000256" key="6">
    <source>
        <dbReference type="ARBA" id="ARBA00022801"/>
    </source>
</evidence>
<sequence>MSAQDSQLSETLALDTPQLSTLRGAFLIAAHNGIVLSPDELPDLGAGDLAPGLMALFAAKGLRCRLIERAGWRLASRLGQGLPVLAEVEQGRWIVLVHAGLVEKLRNAAILDPRHEAEGVRNLPWEEFARRWTGRLILIGRPDAAAAESRAFGLRWFLPALRRERGLFAGVAVAVVTGNLIAFSLPLLLQVMIDRVIAHQAWYTLMSVTAVYVVLVLFDAGFGYIRQRLSQIAGGRIDAYIGSQSVAHLLRLPMTVFETTPAGVLTRNIQQTDKIRHFLTGRLLQTLLDAALLPLLLTTLALLSGTLTLIITLYAIVIAGCIGLMLPILQSRLNALYGVEAERQALLVETLHNMRAVKSLAVEPARQRLWEDSLAQSVRRQWDLGRVSALTGTLTGLLERMMQVTVVAVGVGLALQGVLTVGTLVAILLLSGRVSGPLVQIVGLINEWQEAALSIRMLRKIMDHPPERQDDDKLAQPMLSGTLELREVGFAYPGAATPALDRVSFAVAPGQVVGIVGRSGSGKTTLTRLIQGIETPQQGLILFDGIDIRNIALAALRRQVGIVLQDNLLFRGTVRDNIAVAVPGAPLEAVLRAATMAGADEFIRRLPKGFDTMVEEGGANLSGGQRQRIAIARALLADPRILILDEATSALDPESEALVNRNLTAIAHGRTMIVVSHRLSSLVRADQIMVLDQGRLLDMAPHETLLTRCETYAALWRQQTEHIA</sequence>
<dbReference type="PROSITE" id="PS00211">
    <property type="entry name" value="ABC_TRANSPORTER_1"/>
    <property type="match status" value="1"/>
</dbReference>
<evidence type="ECO:0000256" key="10">
    <source>
        <dbReference type="SAM" id="Phobius"/>
    </source>
</evidence>
<dbReference type="EMBL" id="AP014800">
    <property type="protein sequence ID" value="BAQ68174.1"/>
    <property type="molecule type" value="Genomic_DNA"/>
</dbReference>
<dbReference type="GO" id="GO:0008233">
    <property type="term" value="F:peptidase activity"/>
    <property type="evidence" value="ECO:0007669"/>
    <property type="project" value="InterPro"/>
</dbReference>
<keyword evidence="5" id="KW-0547">Nucleotide-binding</keyword>
<feature type="transmembrane region" description="Helical" evidence="10">
    <location>
        <begin position="167"/>
        <end position="189"/>
    </location>
</feature>
<dbReference type="Gene3D" id="3.40.50.300">
    <property type="entry name" value="P-loop containing nucleotide triphosphate hydrolases"/>
    <property type="match status" value="1"/>
</dbReference>
<dbReference type="GO" id="GO:0016887">
    <property type="term" value="F:ATP hydrolysis activity"/>
    <property type="evidence" value="ECO:0007669"/>
    <property type="project" value="InterPro"/>
</dbReference>
<keyword evidence="2" id="KW-0813">Transport</keyword>
<evidence type="ECO:0000256" key="8">
    <source>
        <dbReference type="ARBA" id="ARBA00022989"/>
    </source>
</evidence>
<protein>
    <submittedName>
        <fullName evidence="14">ABC export transporter</fullName>
    </submittedName>
</protein>
<dbReference type="PROSITE" id="PS50929">
    <property type="entry name" value="ABC_TM1F"/>
    <property type="match status" value="1"/>
</dbReference>
<evidence type="ECO:0000313" key="15">
    <source>
        <dbReference type="Proteomes" id="UP000064912"/>
    </source>
</evidence>
<dbReference type="AlphaFoldDB" id="A0A0D6B0G4"/>
<dbReference type="InterPro" id="IPR011527">
    <property type="entry name" value="ABC1_TM_dom"/>
</dbReference>
<dbReference type="eggNOG" id="COG2274">
    <property type="taxonomic scope" value="Bacteria"/>
</dbReference>
<feature type="transmembrane region" description="Helical" evidence="10">
    <location>
        <begin position="404"/>
        <end position="430"/>
    </location>
</feature>
<evidence type="ECO:0000256" key="7">
    <source>
        <dbReference type="ARBA" id="ARBA00022840"/>
    </source>
</evidence>
<gene>
    <name evidence="14" type="ORF">NHU_01009</name>
</gene>
<evidence type="ECO:0000256" key="9">
    <source>
        <dbReference type="ARBA" id="ARBA00023136"/>
    </source>
</evidence>
<evidence type="ECO:0000256" key="4">
    <source>
        <dbReference type="ARBA" id="ARBA00022692"/>
    </source>
</evidence>
<keyword evidence="3" id="KW-1003">Cell membrane</keyword>
<keyword evidence="9 10" id="KW-0472">Membrane</keyword>
<evidence type="ECO:0000256" key="5">
    <source>
        <dbReference type="ARBA" id="ARBA00022741"/>
    </source>
</evidence>
<proteinExistence type="predicted"/>
<dbReference type="GO" id="GO:0005524">
    <property type="term" value="F:ATP binding"/>
    <property type="evidence" value="ECO:0007669"/>
    <property type="project" value="UniProtKB-KW"/>
</dbReference>
<dbReference type="SUPFAM" id="SSF90123">
    <property type="entry name" value="ABC transporter transmembrane region"/>
    <property type="match status" value="1"/>
</dbReference>
<dbReference type="Gene3D" id="1.20.1560.10">
    <property type="entry name" value="ABC transporter type 1, transmembrane domain"/>
    <property type="match status" value="1"/>
</dbReference>
<dbReference type="PROSITE" id="PS50893">
    <property type="entry name" value="ABC_TRANSPORTER_2"/>
    <property type="match status" value="1"/>
</dbReference>
<evidence type="ECO:0000313" key="14">
    <source>
        <dbReference type="EMBL" id="BAQ68174.1"/>
    </source>
</evidence>
<dbReference type="SMART" id="SM00382">
    <property type="entry name" value="AAA"/>
    <property type="match status" value="1"/>
</dbReference>
<evidence type="ECO:0000256" key="3">
    <source>
        <dbReference type="ARBA" id="ARBA00022475"/>
    </source>
</evidence>
<feature type="transmembrane region" description="Helical" evidence="10">
    <location>
        <begin position="283"/>
        <end position="303"/>
    </location>
</feature>
<keyword evidence="4 10" id="KW-0812">Transmembrane</keyword>
<evidence type="ECO:0000256" key="2">
    <source>
        <dbReference type="ARBA" id="ARBA00022448"/>
    </source>
</evidence>
<evidence type="ECO:0000256" key="1">
    <source>
        <dbReference type="ARBA" id="ARBA00004651"/>
    </source>
</evidence>
<evidence type="ECO:0000259" key="13">
    <source>
        <dbReference type="PROSITE" id="PS50990"/>
    </source>
</evidence>
<dbReference type="InterPro" id="IPR039421">
    <property type="entry name" value="Type_1_exporter"/>
</dbReference>
<name>A0A0D6B0G4_RHOSU</name>
<dbReference type="PROSITE" id="PS50990">
    <property type="entry name" value="PEPTIDASE_C39"/>
    <property type="match status" value="1"/>
</dbReference>
<keyword evidence="7" id="KW-0067">ATP-binding</keyword>
<evidence type="ECO:0000259" key="11">
    <source>
        <dbReference type="PROSITE" id="PS50893"/>
    </source>
</evidence>
<feature type="transmembrane region" description="Helical" evidence="10">
    <location>
        <begin position="309"/>
        <end position="329"/>
    </location>
</feature>
<dbReference type="FunFam" id="3.40.50.300:FF:000299">
    <property type="entry name" value="ABC transporter ATP-binding protein/permease"/>
    <property type="match status" value="1"/>
</dbReference>
<reference evidence="14 15" key="1">
    <citation type="submission" date="2015-02" db="EMBL/GenBank/DDBJ databases">
        <title>Genome sequene of Rhodovulum sulfidophilum DSM 2351.</title>
        <authorList>
            <person name="Nagao N."/>
        </authorList>
    </citation>
    <scope>NUCLEOTIDE SEQUENCE [LARGE SCALE GENOMIC DNA]</scope>
    <source>
        <strain evidence="14 15">DSM 2351</strain>
    </source>
</reference>
<dbReference type="InterPro" id="IPR027417">
    <property type="entry name" value="P-loop_NTPase"/>
</dbReference>
<feature type="domain" description="ABC transporter" evidence="11">
    <location>
        <begin position="483"/>
        <end position="718"/>
    </location>
</feature>
<dbReference type="InterPro" id="IPR003593">
    <property type="entry name" value="AAA+_ATPase"/>
</dbReference>
<dbReference type="GO" id="GO:0005886">
    <property type="term" value="C:plasma membrane"/>
    <property type="evidence" value="ECO:0007669"/>
    <property type="project" value="UniProtKB-SubCell"/>
</dbReference>
<dbReference type="SUPFAM" id="SSF52540">
    <property type="entry name" value="P-loop containing nucleoside triphosphate hydrolases"/>
    <property type="match status" value="1"/>
</dbReference>
<comment type="subcellular location">
    <subcellularLocation>
        <location evidence="1">Cell membrane</location>
        <topology evidence="1">Multi-pass membrane protein</topology>
    </subcellularLocation>
</comment>
<dbReference type="InterPro" id="IPR036640">
    <property type="entry name" value="ABC1_TM_sf"/>
</dbReference>
<dbReference type="PANTHER" id="PTHR43394:SF1">
    <property type="entry name" value="ATP-BINDING CASSETTE SUB-FAMILY B MEMBER 10, MITOCHONDRIAL"/>
    <property type="match status" value="1"/>
</dbReference>
<feature type="domain" description="Peptidase C39" evidence="13">
    <location>
        <begin position="18"/>
        <end position="139"/>
    </location>
</feature>
<dbReference type="Gene3D" id="3.90.70.10">
    <property type="entry name" value="Cysteine proteinases"/>
    <property type="match status" value="1"/>
</dbReference>
<dbReference type="Proteomes" id="UP000064912">
    <property type="component" value="Chromosome"/>
</dbReference>
<keyword evidence="8 10" id="KW-1133">Transmembrane helix</keyword>
<keyword evidence="6" id="KW-0378">Hydrolase</keyword>
<dbReference type="InterPro" id="IPR005074">
    <property type="entry name" value="Peptidase_C39"/>
</dbReference>
<dbReference type="Pfam" id="PF00664">
    <property type="entry name" value="ABC_membrane"/>
    <property type="match status" value="1"/>
</dbReference>
<dbReference type="KEGG" id="rsu:NHU_01009"/>
<organism evidence="14 15">
    <name type="scientific">Rhodovulum sulfidophilum</name>
    <name type="common">Rhodobacter sulfidophilus</name>
    <dbReference type="NCBI Taxonomy" id="35806"/>
    <lineage>
        <taxon>Bacteria</taxon>
        <taxon>Pseudomonadati</taxon>
        <taxon>Pseudomonadota</taxon>
        <taxon>Alphaproteobacteria</taxon>
        <taxon>Rhodobacterales</taxon>
        <taxon>Paracoccaceae</taxon>
        <taxon>Rhodovulum</taxon>
    </lineage>
</organism>
<dbReference type="InterPro" id="IPR003439">
    <property type="entry name" value="ABC_transporter-like_ATP-bd"/>
</dbReference>
<evidence type="ECO:0000259" key="12">
    <source>
        <dbReference type="PROSITE" id="PS50929"/>
    </source>
</evidence>
<feature type="domain" description="ABC transmembrane type-1" evidence="12">
    <location>
        <begin position="169"/>
        <end position="450"/>
    </location>
</feature>
<dbReference type="GO" id="GO:0006508">
    <property type="term" value="P:proteolysis"/>
    <property type="evidence" value="ECO:0007669"/>
    <property type="project" value="InterPro"/>
</dbReference>
<feature type="transmembrane region" description="Helical" evidence="10">
    <location>
        <begin position="201"/>
        <end position="222"/>
    </location>
</feature>
<dbReference type="PATRIC" id="fig|35806.4.peg.1031"/>